<reference evidence="2 3" key="1">
    <citation type="submission" date="2019-02" db="EMBL/GenBank/DDBJ databases">
        <title>Isolation of virulent Lactobacillus brevis phages.</title>
        <authorList>
            <person name="Feyereisen M."/>
            <person name="Mahony J."/>
            <person name="O'Sullivan T."/>
            <person name="van Sinderen D."/>
        </authorList>
    </citation>
    <scope>NUCLEOTIDE SEQUENCE [LARGE SCALE GENOMIC DNA]</scope>
</reference>
<feature type="region of interest" description="Disordered" evidence="1">
    <location>
        <begin position="78"/>
        <end position="99"/>
    </location>
</feature>
<dbReference type="Proteomes" id="UP000309991">
    <property type="component" value="Segment"/>
</dbReference>
<evidence type="ECO:0000256" key="1">
    <source>
        <dbReference type="SAM" id="MobiDB-lite"/>
    </source>
</evidence>
<sequence>MAEKTSLIDLYNNKVLASEVYTMFHEKVPYREIKQYLAQKEFNISIGSLTNFKNKMEESEQTGTPLIQLLDKRRKDRVSDLPNVTGYQPGKEAPDKVEDTPLPNIPLPKEQPEQTLNSPKELLELIMQKGYNAVRNLDVVDTGTTLKAADQWNKYYQQDSDGLTTSAIKQYQVLVMGELQGMMEVVSNYVPKNHQEEAMNALKEWTDDYLKNVVSSEDGKRLVAELKEHGIDL</sequence>
<organism evidence="2 3">
    <name type="scientific">Lactobacillus phage 3-521</name>
    <dbReference type="NCBI Taxonomy" id="2510943"/>
    <lineage>
        <taxon>Viruses</taxon>
        <taxon>Duplodnaviria</taxon>
        <taxon>Heunggongvirae</taxon>
        <taxon>Uroviricota</taxon>
        <taxon>Caudoviricetes</taxon>
        <taxon>Herelleviridae</taxon>
        <taxon>Watanabevirus</taxon>
        <taxon>Watanabevirus wv3521</taxon>
    </lineage>
</organism>
<name>A0A4Y5FHZ6_9CAUD</name>
<evidence type="ECO:0000313" key="2">
    <source>
        <dbReference type="EMBL" id="QBJ03674.1"/>
    </source>
</evidence>
<dbReference type="EMBL" id="MK504444">
    <property type="protein sequence ID" value="QBJ03674.1"/>
    <property type="molecule type" value="Genomic_DNA"/>
</dbReference>
<proteinExistence type="predicted"/>
<accession>A0A4Y5FHZ6</accession>
<keyword evidence="3" id="KW-1185">Reference proteome</keyword>
<protein>
    <submittedName>
        <fullName evidence="2">Uncharacterized protein</fullName>
    </submittedName>
</protein>
<gene>
    <name evidence="2" type="ORF">UCC3521_0136</name>
</gene>
<evidence type="ECO:0000313" key="3">
    <source>
        <dbReference type="Proteomes" id="UP000309991"/>
    </source>
</evidence>